<evidence type="ECO:0000256" key="4">
    <source>
        <dbReference type="ARBA" id="ARBA00023163"/>
    </source>
</evidence>
<keyword evidence="3" id="KW-0238">DNA-binding</keyword>
<name>A0A0M5J8Q9_MANES</name>
<dbReference type="PROSITE" id="PS51005">
    <property type="entry name" value="NAC"/>
    <property type="match status" value="1"/>
</dbReference>
<evidence type="ECO:0000313" key="9">
    <source>
        <dbReference type="Proteomes" id="UP000091857"/>
    </source>
</evidence>
<dbReference type="SMR" id="A0A0M5J8Q9"/>
<dbReference type="STRING" id="3983.A0A0M5J8Q9"/>
<proteinExistence type="evidence at transcript level"/>
<reference evidence="8 9" key="2">
    <citation type="submission" date="2016-02" db="EMBL/GenBank/DDBJ databases">
        <title>WGS assembly of Manihot esculenta.</title>
        <authorList>
            <person name="Bredeson J.V."/>
            <person name="Prochnik S.E."/>
            <person name="Lyons J.B."/>
            <person name="Schmutz J."/>
            <person name="Grimwood J."/>
            <person name="Vrebalov J."/>
            <person name="Bart R.S."/>
            <person name="Amuge T."/>
            <person name="Ferguson M.E."/>
            <person name="Green R."/>
            <person name="Putnam N."/>
            <person name="Stites J."/>
            <person name="Rounsley S."/>
            <person name="Rokhsar D.S."/>
        </authorList>
    </citation>
    <scope>NUCLEOTIDE SEQUENCE [LARGE SCALE GENOMIC DNA]</scope>
    <source>
        <strain evidence="9">cv. AM560-2</strain>
        <tissue evidence="8">Leaf</tissue>
    </source>
</reference>
<dbReference type="GO" id="GO:0048316">
    <property type="term" value="P:seed development"/>
    <property type="evidence" value="ECO:0007669"/>
    <property type="project" value="UniProtKB-ARBA"/>
</dbReference>
<evidence type="ECO:0000256" key="3">
    <source>
        <dbReference type="ARBA" id="ARBA00023125"/>
    </source>
</evidence>
<dbReference type="GO" id="GO:0043565">
    <property type="term" value="F:sequence-specific DNA binding"/>
    <property type="evidence" value="ECO:0007669"/>
    <property type="project" value="UniProtKB-ARBA"/>
</dbReference>
<dbReference type="FunFam" id="2.170.150.80:FF:000005">
    <property type="entry name" value="NAC transcription factor 56"/>
    <property type="match status" value="1"/>
</dbReference>
<gene>
    <name evidence="8" type="ORF">MANES_08G005600</name>
</gene>
<dbReference type="InterPro" id="IPR036093">
    <property type="entry name" value="NAC_dom_sf"/>
</dbReference>
<comment type="subcellular location">
    <subcellularLocation>
        <location evidence="1">Nucleus</location>
    </subcellularLocation>
</comment>
<dbReference type="Gene3D" id="2.170.150.80">
    <property type="entry name" value="NAC domain"/>
    <property type="match status" value="1"/>
</dbReference>
<evidence type="ECO:0000259" key="6">
    <source>
        <dbReference type="PROSITE" id="PS51005"/>
    </source>
</evidence>
<dbReference type="GO" id="GO:0006355">
    <property type="term" value="P:regulation of DNA-templated transcription"/>
    <property type="evidence" value="ECO:0007669"/>
    <property type="project" value="InterPro"/>
</dbReference>
<evidence type="ECO:0000313" key="8">
    <source>
        <dbReference type="EMBL" id="OAY42658.1"/>
    </source>
</evidence>
<dbReference type="EMBL" id="CM004394">
    <property type="protein sequence ID" value="OAY42658.1"/>
    <property type="molecule type" value="Genomic_DNA"/>
</dbReference>
<dbReference type="EMBL" id="KR605193">
    <property type="protein sequence ID" value="ALC79032.1"/>
    <property type="molecule type" value="mRNA"/>
</dbReference>
<dbReference type="PANTHER" id="PTHR31744:SF233">
    <property type="entry name" value="NAC DOMAIN-CONTAINING PROTEIN 72-LIKE"/>
    <property type="match status" value="1"/>
</dbReference>
<protein>
    <submittedName>
        <fullName evidence="7">NAC transcription factors 55</fullName>
    </submittedName>
</protein>
<dbReference type="GO" id="GO:0005634">
    <property type="term" value="C:nucleus"/>
    <property type="evidence" value="ECO:0007669"/>
    <property type="project" value="UniProtKB-SubCell"/>
</dbReference>
<reference evidence="7" key="1">
    <citation type="journal article" date="2015" name="PLoS ONE">
        <title>Genome-Wide Identification and Expression Analysis of the NAC Transcription Factor Family in Cassava.</title>
        <authorList>
            <person name="Hu W."/>
            <person name="Wei Y."/>
            <person name="Xia Z."/>
            <person name="Yan Y."/>
            <person name="Hou X."/>
            <person name="Zou M."/>
            <person name="Lu C."/>
            <person name="Wang W."/>
            <person name="Peng M."/>
        </authorList>
    </citation>
    <scope>NUCLEOTIDE SEQUENCE</scope>
    <source>
        <strain evidence="7">MeNAC55</strain>
    </source>
</reference>
<dbReference type="PANTHER" id="PTHR31744">
    <property type="entry name" value="PROTEIN CUP-SHAPED COTYLEDON 2-RELATED"/>
    <property type="match status" value="1"/>
</dbReference>
<organism evidence="7">
    <name type="scientific">Manihot esculenta</name>
    <name type="common">Cassava</name>
    <name type="synonym">Jatropha manihot</name>
    <dbReference type="NCBI Taxonomy" id="3983"/>
    <lineage>
        <taxon>Eukaryota</taxon>
        <taxon>Viridiplantae</taxon>
        <taxon>Streptophyta</taxon>
        <taxon>Embryophyta</taxon>
        <taxon>Tracheophyta</taxon>
        <taxon>Spermatophyta</taxon>
        <taxon>Magnoliopsida</taxon>
        <taxon>eudicotyledons</taxon>
        <taxon>Gunneridae</taxon>
        <taxon>Pentapetalae</taxon>
        <taxon>rosids</taxon>
        <taxon>fabids</taxon>
        <taxon>Malpighiales</taxon>
        <taxon>Euphorbiaceae</taxon>
        <taxon>Crotonoideae</taxon>
        <taxon>Manihoteae</taxon>
        <taxon>Manihot</taxon>
    </lineage>
</organism>
<dbReference type="Gramene" id="Manes.08G005600.1.v8.1">
    <property type="protein sequence ID" value="Manes.08G005600.1.v8.1.CDS"/>
    <property type="gene ID" value="Manes.08G005600.v8.1"/>
</dbReference>
<dbReference type="Pfam" id="PF02365">
    <property type="entry name" value="NAM"/>
    <property type="match status" value="1"/>
</dbReference>
<sequence>METIPTTEIHLPPGFRFHPSDEELIVYYLKNKVDSRPLPASIIAELDLYKYNPWDLPKKASFGEDEWYFFTPRDRKYPNGARPNRAAASGYWKATGTDKPILTSCGTTNIGVKKALVFYKGRPPKGIKTDWIMHEYRLLETLAWNPKRKGSMRLDDWVLCRVRRKSSLPGSSWEDRNVPSYEPAGGYFPIVMNDPSILYNDCPMLPYIFASQNFSCNEKASAFRFQTNDKPCTSLISDEKNLQFSITSLDHLQKSCVLPSKKITKVNIESEDTVKTISDNESMNFYGTDLSEGSHVGSVQWDSLMQHQDLHHLAFTGNE</sequence>
<feature type="domain" description="NAC" evidence="6">
    <location>
        <begin position="11"/>
        <end position="165"/>
    </location>
</feature>
<keyword evidence="5" id="KW-0539">Nucleus</keyword>
<accession>A0A0M5J8Q9</accession>
<dbReference type="Proteomes" id="UP000091857">
    <property type="component" value="Chromosome 8"/>
</dbReference>
<evidence type="ECO:0000256" key="1">
    <source>
        <dbReference type="ARBA" id="ARBA00004123"/>
    </source>
</evidence>
<evidence type="ECO:0000256" key="2">
    <source>
        <dbReference type="ARBA" id="ARBA00023015"/>
    </source>
</evidence>
<evidence type="ECO:0000256" key="5">
    <source>
        <dbReference type="ARBA" id="ARBA00023242"/>
    </source>
</evidence>
<keyword evidence="4" id="KW-0804">Transcription</keyword>
<keyword evidence="2" id="KW-0805">Transcription regulation</keyword>
<evidence type="ECO:0000313" key="7">
    <source>
        <dbReference type="EMBL" id="ALC79032.1"/>
    </source>
</evidence>
<keyword evidence="9" id="KW-1185">Reference proteome</keyword>
<dbReference type="AlphaFoldDB" id="A0A0M5J8Q9"/>
<dbReference type="SUPFAM" id="SSF101941">
    <property type="entry name" value="NAC domain"/>
    <property type="match status" value="1"/>
</dbReference>
<dbReference type="OrthoDB" id="1921961at2759"/>
<dbReference type="InterPro" id="IPR003441">
    <property type="entry name" value="NAC-dom"/>
</dbReference>